<feature type="region of interest" description="Disordered" evidence="3">
    <location>
        <begin position="414"/>
        <end position="552"/>
    </location>
</feature>
<dbReference type="CDD" id="cd12395">
    <property type="entry name" value="RRM2_RBM34"/>
    <property type="match status" value="1"/>
</dbReference>
<dbReference type="OrthoDB" id="442677at2759"/>
<dbReference type="InterPro" id="IPR034221">
    <property type="entry name" value="RBM34_RRM2"/>
</dbReference>
<evidence type="ECO:0000256" key="3">
    <source>
        <dbReference type="SAM" id="MobiDB-lite"/>
    </source>
</evidence>
<feature type="compositionally biased region" description="Basic and acidic residues" evidence="3">
    <location>
        <begin position="414"/>
        <end position="433"/>
    </location>
</feature>
<dbReference type="PROSITE" id="PS50102">
    <property type="entry name" value="RRM"/>
    <property type="match status" value="2"/>
</dbReference>
<accession>A0A314UGR0</accession>
<proteinExistence type="predicted"/>
<dbReference type="AlphaFoldDB" id="A0A314UGR0"/>
<protein>
    <submittedName>
        <fullName evidence="5">RNA-binding protein 34</fullName>
    </submittedName>
</protein>
<feature type="compositionally biased region" description="Polar residues" evidence="3">
    <location>
        <begin position="38"/>
        <end position="50"/>
    </location>
</feature>
<name>A0A314UGR0_PRUYE</name>
<dbReference type="PANTHER" id="PTHR48024:SF55">
    <property type="entry name" value="RRM DOMAIN-CONTAINING PROTEIN"/>
    <property type="match status" value="1"/>
</dbReference>
<dbReference type="InterPro" id="IPR050886">
    <property type="entry name" value="RNA-binding_reg"/>
</dbReference>
<organism evidence="5 6">
    <name type="scientific">Prunus yedoensis var. nudiflora</name>
    <dbReference type="NCBI Taxonomy" id="2094558"/>
    <lineage>
        <taxon>Eukaryota</taxon>
        <taxon>Viridiplantae</taxon>
        <taxon>Streptophyta</taxon>
        <taxon>Embryophyta</taxon>
        <taxon>Tracheophyta</taxon>
        <taxon>Spermatophyta</taxon>
        <taxon>Magnoliopsida</taxon>
        <taxon>eudicotyledons</taxon>
        <taxon>Gunneridae</taxon>
        <taxon>Pentapetalae</taxon>
        <taxon>rosids</taxon>
        <taxon>fabids</taxon>
        <taxon>Rosales</taxon>
        <taxon>Rosaceae</taxon>
        <taxon>Amygdaloideae</taxon>
        <taxon>Amygdaleae</taxon>
        <taxon>Prunus</taxon>
    </lineage>
</organism>
<feature type="region of interest" description="Disordered" evidence="3">
    <location>
        <begin position="1"/>
        <end position="174"/>
    </location>
</feature>
<dbReference type="GO" id="GO:0005634">
    <property type="term" value="C:nucleus"/>
    <property type="evidence" value="ECO:0007669"/>
    <property type="project" value="TreeGrafter"/>
</dbReference>
<evidence type="ECO:0000256" key="2">
    <source>
        <dbReference type="PROSITE-ProRule" id="PRU00176"/>
    </source>
</evidence>
<comment type="caution">
    <text evidence="5">The sequence shown here is derived from an EMBL/GenBank/DDBJ whole genome shotgun (WGS) entry which is preliminary data.</text>
</comment>
<dbReference type="InterPro" id="IPR035979">
    <property type="entry name" value="RBD_domain_sf"/>
</dbReference>
<dbReference type="CDD" id="cd12394">
    <property type="entry name" value="RRM1_RBM34"/>
    <property type="match status" value="1"/>
</dbReference>
<dbReference type="Pfam" id="PF00076">
    <property type="entry name" value="RRM_1"/>
    <property type="match status" value="2"/>
</dbReference>
<evidence type="ECO:0000256" key="1">
    <source>
        <dbReference type="ARBA" id="ARBA00022884"/>
    </source>
</evidence>
<evidence type="ECO:0000259" key="4">
    <source>
        <dbReference type="PROSITE" id="PS50102"/>
    </source>
</evidence>
<evidence type="ECO:0000313" key="6">
    <source>
        <dbReference type="Proteomes" id="UP000250321"/>
    </source>
</evidence>
<gene>
    <name evidence="5" type="ORF">Pyn_00974</name>
</gene>
<dbReference type="SMART" id="SM00360">
    <property type="entry name" value="RRM"/>
    <property type="match status" value="2"/>
</dbReference>
<dbReference type="GO" id="GO:0003723">
    <property type="term" value="F:RNA binding"/>
    <property type="evidence" value="ECO:0007669"/>
    <property type="project" value="UniProtKB-UniRule"/>
</dbReference>
<dbReference type="Gene3D" id="3.30.70.330">
    <property type="match status" value="2"/>
</dbReference>
<dbReference type="EMBL" id="PJQY01003542">
    <property type="protein sequence ID" value="PQM36510.1"/>
    <property type="molecule type" value="Genomic_DNA"/>
</dbReference>
<dbReference type="STRING" id="2094558.A0A314UGR0"/>
<dbReference type="PANTHER" id="PTHR48024">
    <property type="entry name" value="GEO13361P1-RELATED"/>
    <property type="match status" value="1"/>
</dbReference>
<feature type="domain" description="RRM" evidence="4">
    <location>
        <begin position="342"/>
        <end position="423"/>
    </location>
</feature>
<keyword evidence="6" id="KW-1185">Reference proteome</keyword>
<dbReference type="InterPro" id="IPR012677">
    <property type="entry name" value="Nucleotide-bd_a/b_plait_sf"/>
</dbReference>
<feature type="compositionally biased region" description="Basic and acidic residues" evidence="3">
    <location>
        <begin position="499"/>
        <end position="508"/>
    </location>
</feature>
<dbReference type="SUPFAM" id="SSF54928">
    <property type="entry name" value="RNA-binding domain, RBD"/>
    <property type="match status" value="2"/>
</dbReference>
<sequence>MGRKKPKEPESDAVSAQPDIFKTLFGDATSDDAVPSIFSESNPFRRTNQEPGLGFVAPSVEAEENVNHGDSENSGDDGEVKKRKRRKEKKASGLVNEEASETPLEGKKVKKKKLQETPNLENPNLGYELNGVSKKGNGEASNLGERPNMGVETKGGDGMSVVKTMDGKKRKRDELEREYEAKKYGLKESEDVGDKDVGAKVVGEKRKMVDNPADMLVSNEGFDDESKLLRTVFVGNLPLKVKKKVLIKEFSKFGEVESVRIRSVPILDTKKPRKGAILTNQIHDKADSVNGYIVFRTEESAQASLSHNMAVVEGHHIRVDRACPPRRKKLKGESAAVYDHTRTVFVGNLPFDVKDEEVYQLFCGINNMESKVEAIRIIRDPNYGIGKGIAYVLFRTREAANLVVKKRNLKLGDRELRLSHAKPDSTPSKRKDPSSGSKANSPAKKLAVGSRTPDFNKVGSKATKSYQGLRAGKPGVQKKFHSKSSRQDTFESRSQSGVKPKERKDKRPSVAARKAKASFKGGPAAKQTGIKRKMDSRTPESSQQKKKFKKIR</sequence>
<keyword evidence="1 2" id="KW-0694">RNA-binding</keyword>
<dbReference type="InterPro" id="IPR000504">
    <property type="entry name" value="RRM_dom"/>
</dbReference>
<feature type="domain" description="RRM" evidence="4">
    <location>
        <begin position="230"/>
        <end position="324"/>
    </location>
</feature>
<evidence type="ECO:0000313" key="5">
    <source>
        <dbReference type="EMBL" id="PQM36510.1"/>
    </source>
</evidence>
<dbReference type="Proteomes" id="UP000250321">
    <property type="component" value="Unassembled WGS sequence"/>
</dbReference>
<reference evidence="5 6" key="1">
    <citation type="submission" date="2018-02" db="EMBL/GenBank/DDBJ databases">
        <title>Draft genome of wild Prunus yedoensis var. nudiflora.</title>
        <authorList>
            <person name="Baek S."/>
            <person name="Kim J.-H."/>
            <person name="Choi K."/>
            <person name="Kim G.-B."/>
            <person name="Cho A."/>
            <person name="Jang H."/>
            <person name="Shin C.-H."/>
            <person name="Yu H.-J."/>
            <person name="Mun J.-H."/>
        </authorList>
    </citation>
    <scope>NUCLEOTIDE SEQUENCE [LARGE SCALE GENOMIC DNA]</scope>
    <source>
        <strain evidence="6">cv. Jeju island</strain>
        <tissue evidence="5">Leaf</tissue>
    </source>
</reference>